<name>A0A7V4U3W6_CALAY</name>
<organism evidence="3">
    <name type="scientific">Caldithrix abyssi</name>
    <dbReference type="NCBI Taxonomy" id="187145"/>
    <lineage>
        <taxon>Bacteria</taxon>
        <taxon>Pseudomonadati</taxon>
        <taxon>Calditrichota</taxon>
        <taxon>Calditrichia</taxon>
        <taxon>Calditrichales</taxon>
        <taxon>Calditrichaceae</taxon>
        <taxon>Caldithrix</taxon>
    </lineage>
</organism>
<dbReference type="GO" id="GO:0009103">
    <property type="term" value="P:lipopolysaccharide biosynthetic process"/>
    <property type="evidence" value="ECO:0007669"/>
    <property type="project" value="TreeGrafter"/>
</dbReference>
<gene>
    <name evidence="3" type="ORF">ENK44_15980</name>
</gene>
<keyword evidence="1" id="KW-0808">Transferase</keyword>
<reference evidence="3" key="1">
    <citation type="journal article" date="2020" name="mSystems">
        <title>Genome- and Community-Level Interaction Insights into Carbon Utilization and Element Cycling Functions of Hydrothermarchaeota in Hydrothermal Sediment.</title>
        <authorList>
            <person name="Zhou Z."/>
            <person name="Liu Y."/>
            <person name="Xu W."/>
            <person name="Pan J."/>
            <person name="Luo Z.H."/>
            <person name="Li M."/>
        </authorList>
    </citation>
    <scope>NUCLEOTIDE SEQUENCE [LARGE SCALE GENOMIC DNA]</scope>
    <source>
        <strain evidence="3">HyVt-577</strain>
    </source>
</reference>
<dbReference type="InterPro" id="IPR001296">
    <property type="entry name" value="Glyco_trans_1"/>
</dbReference>
<dbReference type="SUPFAM" id="SSF53756">
    <property type="entry name" value="UDP-Glycosyltransferase/glycogen phosphorylase"/>
    <property type="match status" value="1"/>
</dbReference>
<dbReference type="Proteomes" id="UP000885779">
    <property type="component" value="Unassembled WGS sequence"/>
</dbReference>
<evidence type="ECO:0000256" key="1">
    <source>
        <dbReference type="ARBA" id="ARBA00022679"/>
    </source>
</evidence>
<comment type="caution">
    <text evidence="3">The sequence shown here is derived from an EMBL/GenBank/DDBJ whole genome shotgun (WGS) entry which is preliminary data.</text>
</comment>
<proteinExistence type="predicted"/>
<evidence type="ECO:0000259" key="2">
    <source>
        <dbReference type="Pfam" id="PF00534"/>
    </source>
</evidence>
<accession>A0A7V4U3W6</accession>
<dbReference type="Pfam" id="PF00534">
    <property type="entry name" value="Glycos_transf_1"/>
    <property type="match status" value="1"/>
</dbReference>
<dbReference type="GO" id="GO:0016757">
    <property type="term" value="F:glycosyltransferase activity"/>
    <property type="evidence" value="ECO:0007669"/>
    <property type="project" value="InterPro"/>
</dbReference>
<dbReference type="AlphaFoldDB" id="A0A7V4U3W6"/>
<sequence>MIQQPVKNIGFISTRIAGTDGVSLEIGKWAEVLERNRFNCFYFAGETDRDKSVCFNAPLAHFEHPEIQALNEHLLGVSTRSPEISRKIQKIKDKLKTELYDFIQKFEIDLIIPENALTIPMNIPLGIAITELVAETGIPTIAHHHDFYWERDRFIINACQDYLDKAFPPDLPSMRHVVINSLASRQLSHRLGISNIIIPNVFDFEDEPDYAEGYSCELKEKIGLAKDDLFILQPTRVVPRKWIERSIEIVRNLRLRNPSLVISHASGDEGDDYYQRIMEYAQNMGVNIITIDHLIGNRYTNQNRYTIADVYLCADLVTYPSGYEGFGNAFLECIYFKRPIVVNRYSIYIADIEPKGFDVITIDGFVTQKVIDKINAVLSDKEKQTKMVHKNFELARTYFSYEVLERKLLYIISTFQD</sequence>
<dbReference type="PANTHER" id="PTHR46401:SF2">
    <property type="entry name" value="GLYCOSYLTRANSFERASE WBBK-RELATED"/>
    <property type="match status" value="1"/>
</dbReference>
<protein>
    <submittedName>
        <fullName evidence="3">Glycosyltransferase</fullName>
    </submittedName>
</protein>
<dbReference type="Gene3D" id="3.40.50.2000">
    <property type="entry name" value="Glycogen Phosphorylase B"/>
    <property type="match status" value="2"/>
</dbReference>
<dbReference type="EMBL" id="DRQG01000149">
    <property type="protein sequence ID" value="HGY57208.1"/>
    <property type="molecule type" value="Genomic_DNA"/>
</dbReference>
<dbReference type="CDD" id="cd03801">
    <property type="entry name" value="GT4_PimA-like"/>
    <property type="match status" value="1"/>
</dbReference>
<evidence type="ECO:0000313" key="3">
    <source>
        <dbReference type="EMBL" id="HGY57208.1"/>
    </source>
</evidence>
<dbReference type="PANTHER" id="PTHR46401">
    <property type="entry name" value="GLYCOSYLTRANSFERASE WBBK-RELATED"/>
    <property type="match status" value="1"/>
</dbReference>
<feature type="domain" description="Glycosyl transferase family 1" evidence="2">
    <location>
        <begin position="218"/>
        <end position="389"/>
    </location>
</feature>